<organism evidence="7 8">
    <name type="scientific">Naja naja</name>
    <name type="common">Indian cobra</name>
    <dbReference type="NCBI Taxonomy" id="35670"/>
    <lineage>
        <taxon>Eukaryota</taxon>
        <taxon>Metazoa</taxon>
        <taxon>Chordata</taxon>
        <taxon>Craniata</taxon>
        <taxon>Vertebrata</taxon>
        <taxon>Euteleostomi</taxon>
        <taxon>Lepidosauria</taxon>
        <taxon>Squamata</taxon>
        <taxon>Bifurcata</taxon>
        <taxon>Unidentata</taxon>
        <taxon>Episquamata</taxon>
        <taxon>Toxicofera</taxon>
        <taxon>Serpentes</taxon>
        <taxon>Colubroidea</taxon>
        <taxon>Elapidae</taxon>
        <taxon>Elapinae</taxon>
        <taxon>Naja</taxon>
    </lineage>
</organism>
<dbReference type="Gene3D" id="1.50.10.20">
    <property type="match status" value="1"/>
</dbReference>
<dbReference type="SMART" id="SM01361">
    <property type="entry name" value="A2M_recep"/>
    <property type="match status" value="1"/>
</dbReference>
<dbReference type="SUPFAM" id="SSF49410">
    <property type="entry name" value="Alpha-macroglobulin receptor domain"/>
    <property type="match status" value="1"/>
</dbReference>
<evidence type="ECO:0000256" key="2">
    <source>
        <dbReference type="ARBA" id="ARBA00022525"/>
    </source>
</evidence>
<dbReference type="CDD" id="cd00017">
    <property type="entry name" value="ANATO"/>
    <property type="match status" value="1"/>
</dbReference>
<dbReference type="Gene3D" id="6.20.50.160">
    <property type="match status" value="1"/>
</dbReference>
<reference evidence="7" key="1">
    <citation type="submission" date="2025-08" db="UniProtKB">
        <authorList>
            <consortium name="Ensembl"/>
        </authorList>
    </citation>
    <scope>IDENTIFICATION</scope>
</reference>
<dbReference type="InterPro" id="IPR018933">
    <property type="entry name" value="Netrin_module_non-TIMP"/>
</dbReference>
<dbReference type="PANTHER" id="PTHR11412">
    <property type="entry name" value="MACROGLOBULIN / COMPLEMENT"/>
    <property type="match status" value="1"/>
</dbReference>
<name>A0A8C6Y2G7_NAJNA</name>
<dbReference type="InterPro" id="IPR049466">
    <property type="entry name" value="C3_CUB1"/>
</dbReference>
<evidence type="ECO:0000256" key="4">
    <source>
        <dbReference type="ARBA" id="ARBA00023157"/>
    </source>
</evidence>
<dbReference type="AlphaFoldDB" id="A0A8C6Y2G7"/>
<dbReference type="InterPro" id="IPR048848">
    <property type="entry name" value="C3_CUB2"/>
</dbReference>
<keyword evidence="2" id="KW-0964">Secreted</keyword>
<keyword evidence="8" id="KW-1185">Reference proteome</keyword>
<evidence type="ECO:0000256" key="1">
    <source>
        <dbReference type="ARBA" id="ARBA00004613"/>
    </source>
</evidence>
<comment type="subcellular location">
    <subcellularLocation>
        <location evidence="1">Secreted</location>
    </subcellularLocation>
</comment>
<dbReference type="Pfam" id="PF00207">
    <property type="entry name" value="A2M"/>
    <property type="match status" value="1"/>
</dbReference>
<dbReference type="InterPro" id="IPR009048">
    <property type="entry name" value="A-macroglobulin_rcpt-bd"/>
</dbReference>
<dbReference type="SUPFAM" id="SSF48239">
    <property type="entry name" value="Terpenoid cyclases/Protein prenyltransferases"/>
    <property type="match status" value="1"/>
</dbReference>
<dbReference type="SMART" id="SM00104">
    <property type="entry name" value="ANATO"/>
    <property type="match status" value="1"/>
</dbReference>
<dbReference type="Gene3D" id="2.60.40.10">
    <property type="entry name" value="Immunoglobulins"/>
    <property type="match status" value="2"/>
</dbReference>
<dbReference type="Pfam" id="PF17789">
    <property type="entry name" value="MG4"/>
    <property type="match status" value="1"/>
</dbReference>
<dbReference type="Pfam" id="PF21308">
    <property type="entry name" value="C3_CUB2"/>
    <property type="match status" value="1"/>
</dbReference>
<dbReference type="InterPro" id="IPR036595">
    <property type="entry name" value="A-macroglobulin_rcpt-bd_sf"/>
</dbReference>
<dbReference type="Gene3D" id="2.20.130.20">
    <property type="match status" value="1"/>
</dbReference>
<dbReference type="Pfam" id="PF07678">
    <property type="entry name" value="TED_complement"/>
    <property type="match status" value="1"/>
</dbReference>
<dbReference type="GO" id="GO:0005615">
    <property type="term" value="C:extracellular space"/>
    <property type="evidence" value="ECO:0007669"/>
    <property type="project" value="InterPro"/>
</dbReference>
<dbReference type="GO" id="GO:0004866">
    <property type="term" value="F:endopeptidase inhibitor activity"/>
    <property type="evidence" value="ECO:0007669"/>
    <property type="project" value="InterPro"/>
</dbReference>
<dbReference type="InterPro" id="IPR008930">
    <property type="entry name" value="Terpenoid_cyclase/PrenylTrfase"/>
</dbReference>
<dbReference type="InterPro" id="IPR050473">
    <property type="entry name" value="A2M/Complement_sys"/>
</dbReference>
<dbReference type="PROSITE" id="PS50189">
    <property type="entry name" value="NTR"/>
    <property type="match status" value="1"/>
</dbReference>
<dbReference type="InterPro" id="IPR040839">
    <property type="entry name" value="MG4"/>
</dbReference>
<dbReference type="Pfam" id="PF21406">
    <property type="entry name" value="C3_CUB1"/>
    <property type="match status" value="1"/>
</dbReference>
<dbReference type="InterPro" id="IPR011625">
    <property type="entry name" value="A2M_N_BRD"/>
</dbReference>
<evidence type="ECO:0000259" key="6">
    <source>
        <dbReference type="PROSITE" id="PS50189"/>
    </source>
</evidence>
<keyword evidence="4" id="KW-1015">Disulfide bond</keyword>
<dbReference type="InterPro" id="IPR001134">
    <property type="entry name" value="Netrin_domain"/>
</dbReference>
<dbReference type="SMART" id="SM01360">
    <property type="entry name" value="A2M"/>
    <property type="match status" value="1"/>
</dbReference>
<accession>A0A8C6Y2G7</accession>
<dbReference type="Proteomes" id="UP000694559">
    <property type="component" value="Unplaced"/>
</dbReference>
<proteinExistence type="predicted"/>
<dbReference type="Pfam" id="PF01821">
    <property type="entry name" value="ANATO"/>
    <property type="match status" value="1"/>
</dbReference>
<dbReference type="SUPFAM" id="SSF50242">
    <property type="entry name" value="TIMP-like"/>
    <property type="match status" value="1"/>
</dbReference>
<dbReference type="SMART" id="SM00643">
    <property type="entry name" value="C345C"/>
    <property type="match status" value="1"/>
</dbReference>
<dbReference type="Gene3D" id="2.60.40.1930">
    <property type="match status" value="2"/>
</dbReference>
<dbReference type="Pfam" id="PF07677">
    <property type="entry name" value="A2M_recep"/>
    <property type="match status" value="1"/>
</dbReference>
<dbReference type="GeneTree" id="ENSGT00940000154063"/>
<dbReference type="Gene3D" id="2.60.120.1540">
    <property type="match status" value="1"/>
</dbReference>
<dbReference type="Gene3D" id="2.40.50.120">
    <property type="match status" value="1"/>
</dbReference>
<dbReference type="InterPro" id="IPR001840">
    <property type="entry name" value="Anaphylatoxn_comp_syst_dom"/>
</dbReference>
<dbReference type="SMART" id="SM01359">
    <property type="entry name" value="A2M_N_2"/>
    <property type="match status" value="1"/>
</dbReference>
<evidence type="ECO:0000313" key="8">
    <source>
        <dbReference type="Proteomes" id="UP000694559"/>
    </source>
</evidence>
<evidence type="ECO:0000313" key="7">
    <source>
        <dbReference type="Ensembl" id="ENSNNAP00000023098.1"/>
    </source>
</evidence>
<protein>
    <recommendedName>
        <fullName evidence="9">Complement C3</fullName>
    </recommendedName>
</protein>
<dbReference type="InterPro" id="IPR001599">
    <property type="entry name" value="Macroglobln_a2"/>
</dbReference>
<dbReference type="GO" id="GO:0006954">
    <property type="term" value="P:inflammatory response"/>
    <property type="evidence" value="ECO:0007669"/>
    <property type="project" value="InterPro"/>
</dbReference>
<dbReference type="InterPro" id="IPR018081">
    <property type="entry name" value="Anaphylatoxin_comp_syst"/>
</dbReference>
<evidence type="ECO:0000256" key="3">
    <source>
        <dbReference type="ARBA" id="ARBA00022729"/>
    </source>
</evidence>
<dbReference type="Gene3D" id="2.60.40.690">
    <property type="entry name" value="Alpha-macroglobulin, receptor-binding domain"/>
    <property type="match status" value="1"/>
</dbReference>
<dbReference type="FunFam" id="2.40.50.120:FF:000013">
    <property type="entry name" value="Complement C3"/>
    <property type="match status" value="1"/>
</dbReference>
<dbReference type="InterPro" id="IPR047565">
    <property type="entry name" value="Alpha-macroglob_thiol-ester_cl"/>
</dbReference>
<dbReference type="SUPFAM" id="SSF47686">
    <property type="entry name" value="Anaphylotoxins (complement system)"/>
    <property type="match status" value="1"/>
</dbReference>
<dbReference type="InterPro" id="IPR013783">
    <property type="entry name" value="Ig-like_fold"/>
</dbReference>
<evidence type="ECO:0000259" key="5">
    <source>
        <dbReference type="PROSITE" id="PS01178"/>
    </source>
</evidence>
<dbReference type="FunFam" id="2.60.40.10:FF:000155">
    <property type="entry name" value="complement C3 isoform X1"/>
    <property type="match status" value="1"/>
</dbReference>
<dbReference type="PANTHER" id="PTHR11412:SF81">
    <property type="entry name" value="COMPLEMENT C3"/>
    <property type="match status" value="1"/>
</dbReference>
<dbReference type="PROSITE" id="PS01178">
    <property type="entry name" value="ANAPHYLATOXIN_2"/>
    <property type="match status" value="1"/>
</dbReference>
<dbReference type="Ensembl" id="ENSNNAT00000024203.1">
    <property type="protein sequence ID" value="ENSNNAP00000023098.1"/>
    <property type="gene ID" value="ENSNNAG00000013375.1"/>
</dbReference>
<feature type="domain" description="NTR" evidence="6">
    <location>
        <begin position="1096"/>
        <end position="1238"/>
    </location>
</feature>
<dbReference type="Gene3D" id="1.20.91.20">
    <property type="entry name" value="Anaphylotoxins (complement system)"/>
    <property type="match status" value="1"/>
</dbReference>
<dbReference type="FunFam" id="2.20.130.20:FF:000001">
    <property type="entry name" value="Complement C3"/>
    <property type="match status" value="1"/>
</dbReference>
<dbReference type="Pfam" id="PF07703">
    <property type="entry name" value="A2M_BRD"/>
    <property type="match status" value="1"/>
</dbReference>
<dbReference type="PRINTS" id="PR00004">
    <property type="entry name" value="ANAPHYLATOXN"/>
</dbReference>
<keyword evidence="3" id="KW-0732">Signal</keyword>
<dbReference type="InterPro" id="IPR011626">
    <property type="entry name" value="Alpha-macroglobulin_TED"/>
</dbReference>
<reference evidence="7" key="2">
    <citation type="submission" date="2025-09" db="UniProtKB">
        <authorList>
            <consortium name="Ensembl"/>
        </authorList>
    </citation>
    <scope>IDENTIFICATION</scope>
</reference>
<dbReference type="FunFam" id="2.60.40.1930:FF:000008">
    <property type="entry name" value="Complement C3"/>
    <property type="match status" value="1"/>
</dbReference>
<dbReference type="GO" id="GO:0006956">
    <property type="term" value="P:complement activation"/>
    <property type="evidence" value="ECO:0007669"/>
    <property type="project" value="InterPro"/>
</dbReference>
<evidence type="ECO:0008006" key="9">
    <source>
        <dbReference type="Google" id="ProtNLM"/>
    </source>
</evidence>
<dbReference type="Pfam" id="PF01759">
    <property type="entry name" value="NTR"/>
    <property type="match status" value="1"/>
</dbReference>
<dbReference type="InterPro" id="IPR000020">
    <property type="entry name" value="Anaphylatoxin/fibulin"/>
</dbReference>
<dbReference type="InterPro" id="IPR008993">
    <property type="entry name" value="TIMP-like_OB-fold"/>
</dbReference>
<feature type="domain" description="Anaphylatoxin-like" evidence="5">
    <location>
        <begin position="305"/>
        <end position="340"/>
    </location>
</feature>
<dbReference type="SMART" id="SM01419">
    <property type="entry name" value="Thiol-ester_cl"/>
    <property type="match status" value="1"/>
</dbReference>
<sequence>PAAKVPVVSEAFHSEGTTLSDGTAKLFLNTPSNAQSLPITVRTNHEFFPRERQATKSMTATAYQTQGGSGNYLHVAITSTEIKPGDNLRVNFNVKGNANSLNQIKYFTYLILTKGKIFKVGRQPRRDGQNLVTMNLHITPDLIPSFRFVAYYQVGNNEIVADSVWVDVKDTCMGTLVVKGDNLIQMPGAAMKIKLEGDPGARVGLVAVDKAVYVLNDKYKISQAKIWDTIEKSDFGCTAGSGQNNLGVFEDAGLALTTSTNLNTKQRSDAKCPQPANRRRRSSVLLLDSKASKAAEFQDQDLRKCCEDVMHKNPMGYTCEKRAKYIQEGDACKAAFLECCRYIKGVRDENQRESELFLDRDTYGRPYDNEDGFIADSDIISRSDFPESWLWLTEDLTEEPNSQGISSKTMSFYLRDSITTWVVLAVSFTPTKGICVAEPYEITVMKVFFIDLQMPYSVVKNEQVEIRAILHNYADKDIYVRVELLYNPAFCSASTKGQRYRQQFPIKALSSRAVPFVIVPLEQGLHDVEIKASVQGELASDGVRKKLKVVVSNKWGGTQREVVKARKLDDKVPDTEIETKIIIQGDPVAQIIENSIDGSKLNHLIITPSGYGEQNMIRMTAPVIATYYLDTTEQWETLGINRRTEAVNQIMTGYAQQMVYKKADHSYAAFTNRASSSWLTAYVVKVFAMAAKMVAGISHEIICGGVRWLILNRQQPDGAFKENAPVLSGTMQVWFPSTLPPSLPPSALVWLDDMNSLDSSIKKATNYLLKKYEKLQRPYTTALTAYALAAADQLNDDRVLMAASTGRDHWEEYNAHTHNIEGTSYALLALLKMKKFDQTGPIVRWLTDQNFYGETYGQTQATVMAFQALAEYEIQMPTHKDLNLDITIELPNREVPIRYRINYENALLARTVETKLNQDFTVTASGDGKATMTILTFYNAQLQEKANVCNKFHLNVSVENIHLSKFDWGKSIFGHFFLDFRYLGEVDSTMTIIDISMLTGFLPDAEDLTRLSRGVDRYISRYEVDNNMAQKVAVIIYLDKVSHSEDECLQFKILKHFEVGFIQPGSVKVYSYYNLDEKCTKFYHPDKGTGLLNKICVGNVCRCAGETCSSLNHQEKIDVPLRIRKACETNVDYGYTPNEIFIQILISAGTDENPQAKTHQYISQRKCQEALNLKVNDDYLIWGSRSDLLPTKDKISYIITKNTRIERWPNEDECQEEEFQKLCDDFAQFSFTLTVFGCPT</sequence>